<evidence type="ECO:0000259" key="14">
    <source>
        <dbReference type="SMART" id="SM00918"/>
    </source>
</evidence>
<organism evidence="15 16">
    <name type="scientific">Patella caerulea</name>
    <name type="common">Rayed Mediterranean limpet</name>
    <dbReference type="NCBI Taxonomy" id="87958"/>
    <lineage>
        <taxon>Eukaryota</taxon>
        <taxon>Metazoa</taxon>
        <taxon>Spiralia</taxon>
        <taxon>Lophotrochozoa</taxon>
        <taxon>Mollusca</taxon>
        <taxon>Gastropoda</taxon>
        <taxon>Patellogastropoda</taxon>
        <taxon>Patelloidea</taxon>
        <taxon>Patellidae</taxon>
        <taxon>Patella</taxon>
    </lineage>
</organism>
<evidence type="ECO:0000256" key="9">
    <source>
        <dbReference type="ARBA" id="ARBA00023286"/>
    </source>
</evidence>
<evidence type="ECO:0000256" key="1">
    <source>
        <dbReference type="ARBA" id="ARBA00004141"/>
    </source>
</evidence>
<feature type="transmembrane region" description="Helical" evidence="11">
    <location>
        <begin position="388"/>
        <end position="406"/>
    </location>
</feature>
<feature type="signal peptide" evidence="12">
    <location>
        <begin position="1"/>
        <end position="16"/>
    </location>
</feature>
<dbReference type="Pfam" id="PF10613">
    <property type="entry name" value="Lig_chan-Glu_bd"/>
    <property type="match status" value="1"/>
</dbReference>
<evidence type="ECO:0000259" key="13">
    <source>
        <dbReference type="SMART" id="SM00079"/>
    </source>
</evidence>
<evidence type="ECO:0000313" key="16">
    <source>
        <dbReference type="Proteomes" id="UP001347796"/>
    </source>
</evidence>
<comment type="subcellular location">
    <subcellularLocation>
        <location evidence="1">Membrane</location>
        <topology evidence="1">Multi-pass membrane protein</topology>
    </subcellularLocation>
</comment>
<evidence type="ECO:0000256" key="5">
    <source>
        <dbReference type="ARBA" id="ARBA00023065"/>
    </source>
</evidence>
<evidence type="ECO:0000256" key="12">
    <source>
        <dbReference type="SAM" id="SignalP"/>
    </source>
</evidence>
<gene>
    <name evidence="15" type="ORF">SNE40_022925</name>
</gene>
<reference evidence="15 16" key="1">
    <citation type="submission" date="2024-01" db="EMBL/GenBank/DDBJ databases">
        <title>The genome of the rayed Mediterranean limpet Patella caerulea (Linnaeus, 1758).</title>
        <authorList>
            <person name="Anh-Thu Weber A."/>
            <person name="Halstead-Nussloch G."/>
        </authorList>
    </citation>
    <scope>NUCLEOTIDE SEQUENCE [LARGE SCALE GENOMIC DNA]</scope>
    <source>
        <strain evidence="15">AATW-2023a</strain>
        <tissue evidence="15">Whole specimen</tissue>
    </source>
</reference>
<evidence type="ECO:0000256" key="7">
    <source>
        <dbReference type="ARBA" id="ARBA00023170"/>
    </source>
</evidence>
<feature type="transmembrane region" description="Helical" evidence="11">
    <location>
        <begin position="612"/>
        <end position="634"/>
    </location>
</feature>
<comment type="caution">
    <text evidence="15">The sequence shown here is derived from an EMBL/GenBank/DDBJ whole genome shotgun (WGS) entry which is preliminary data.</text>
</comment>
<evidence type="ECO:0000256" key="2">
    <source>
        <dbReference type="ARBA" id="ARBA00022448"/>
    </source>
</evidence>
<name>A0AAN8G589_PATCE</name>
<proteinExistence type="predicted"/>
<dbReference type="AlphaFoldDB" id="A0AAN8G589"/>
<keyword evidence="10" id="KW-0407">Ion channel</keyword>
<evidence type="ECO:0000256" key="10">
    <source>
        <dbReference type="ARBA" id="ARBA00023303"/>
    </source>
</evidence>
<dbReference type="EMBL" id="JAZGQO010000021">
    <property type="protein sequence ID" value="KAK6166165.1"/>
    <property type="molecule type" value="Genomic_DNA"/>
</dbReference>
<dbReference type="InterPro" id="IPR019594">
    <property type="entry name" value="Glu/Gly-bd"/>
</dbReference>
<dbReference type="InterPro" id="IPR001320">
    <property type="entry name" value="Iontro_rcpt_C"/>
</dbReference>
<evidence type="ECO:0000256" key="6">
    <source>
        <dbReference type="ARBA" id="ARBA00023136"/>
    </source>
</evidence>
<dbReference type="SUPFAM" id="SSF53850">
    <property type="entry name" value="Periplasmic binding protein-like II"/>
    <property type="match status" value="1"/>
</dbReference>
<keyword evidence="8" id="KW-0325">Glycoprotein</keyword>
<keyword evidence="4 11" id="KW-1133">Transmembrane helix</keyword>
<keyword evidence="6 11" id="KW-0472">Membrane</keyword>
<dbReference type="GO" id="GO:0015276">
    <property type="term" value="F:ligand-gated monoatomic ion channel activity"/>
    <property type="evidence" value="ECO:0007669"/>
    <property type="project" value="InterPro"/>
</dbReference>
<evidence type="ECO:0000256" key="8">
    <source>
        <dbReference type="ARBA" id="ARBA00023180"/>
    </source>
</evidence>
<keyword evidence="2" id="KW-0813">Transport</keyword>
<evidence type="ECO:0000256" key="3">
    <source>
        <dbReference type="ARBA" id="ARBA00022692"/>
    </source>
</evidence>
<feature type="domain" description="Ionotropic glutamate receptor C-terminal" evidence="13">
    <location>
        <begin position="232"/>
        <end position="589"/>
    </location>
</feature>
<evidence type="ECO:0000256" key="11">
    <source>
        <dbReference type="SAM" id="Phobius"/>
    </source>
</evidence>
<accession>A0AAN8G589</accession>
<dbReference type="SMART" id="SM00079">
    <property type="entry name" value="PBPe"/>
    <property type="match status" value="1"/>
</dbReference>
<evidence type="ECO:0000256" key="4">
    <source>
        <dbReference type="ARBA" id="ARBA00022989"/>
    </source>
</evidence>
<feature type="domain" description="Ionotropic glutamate receptor L-glutamate and glycine-binding" evidence="14">
    <location>
        <begin position="241"/>
        <end position="301"/>
    </location>
</feature>
<dbReference type="Proteomes" id="UP001347796">
    <property type="component" value="Unassembled WGS sequence"/>
</dbReference>
<dbReference type="InterPro" id="IPR015683">
    <property type="entry name" value="Ionotropic_Glu_rcpt"/>
</dbReference>
<dbReference type="PANTHER" id="PTHR18966">
    <property type="entry name" value="IONOTROPIC GLUTAMATE RECEPTOR"/>
    <property type="match status" value="1"/>
</dbReference>
<keyword evidence="3 11" id="KW-0812">Transmembrane</keyword>
<dbReference type="Gene3D" id="1.10.287.70">
    <property type="match status" value="1"/>
</dbReference>
<keyword evidence="7" id="KW-0675">Receptor</keyword>
<feature type="chain" id="PRO_5043047168" evidence="12">
    <location>
        <begin position="17"/>
        <end position="647"/>
    </location>
</feature>
<feature type="transmembrane region" description="Helical" evidence="11">
    <location>
        <begin position="418"/>
        <end position="438"/>
    </location>
</feature>
<dbReference type="Pfam" id="PF00060">
    <property type="entry name" value="Lig_chan"/>
    <property type="match status" value="1"/>
</dbReference>
<dbReference type="SMART" id="SM00918">
    <property type="entry name" value="Lig_chan-Glu_bd"/>
    <property type="match status" value="1"/>
</dbReference>
<protein>
    <submittedName>
        <fullName evidence="15">Uncharacterized protein</fullName>
    </submittedName>
</protein>
<keyword evidence="16" id="KW-1185">Reference proteome</keyword>
<evidence type="ECO:0000313" key="15">
    <source>
        <dbReference type="EMBL" id="KAK6166165.1"/>
    </source>
</evidence>
<dbReference type="Gene3D" id="3.40.190.10">
    <property type="entry name" value="Periplasmic binding protein-like II"/>
    <property type="match status" value="1"/>
</dbReference>
<dbReference type="GO" id="GO:0016020">
    <property type="term" value="C:membrane"/>
    <property type="evidence" value="ECO:0007669"/>
    <property type="project" value="UniProtKB-SubCell"/>
</dbReference>
<keyword evidence="12" id="KW-0732">Signal</keyword>
<feature type="transmembrane region" description="Helical" evidence="11">
    <location>
        <begin position="358"/>
        <end position="376"/>
    </location>
</feature>
<sequence length="647" mass="74311">MFFWIVLLFSIATAQYLPVKNISRHINNSWYSTSLLDIGRYGDKKRYDYILPVLSNILNILQWRDNVLLIGKPEDQTLFEDHLFDSEIQFTFLDVINYGLSEIRNFLITLYRRSTEVHIVLFLSNYTDKVLIEASVIDDFSEQITNYRTNSRWIIVSSDSLAIEQVLCANLTQQHLLLINYLGAQIQIRVRSGVKYNLLKCSVLHYNVHSKPSMCSPSNFYPSAIYKLNGKHIIIGTVRSSLVHINTGEDNKTIYSGPGITLLGIISEYLNFTYTIIQPKDRKHGLLVKSQWTGLIGQLINHEIDVAVSSMSPNIQRCMVVNCVYPAIVNRNIGLLYKRETKSKQPWFKMFYPLSPNVYYYTISAVFAVGILISLLDFYSYPQVNFKPTFSNIFGLMLNSFSCLVLQGNGFSNQKCSVRLLVTFFWMFCIVITSTYIGNLTAKLSERKQTKPFYSIEELVHLSDWKWGLVGGSLMQTRISQSTDEGAKRFWEKLIIFNRTDHGVLNGSKSYHINRVRKEQYAFLVHDAKHIALNDKKGCFEFIEVNFPSLSSVITLNKDSYLTNDLMRAMHHLSTSGMLQNIEDEYYKDARPFIYRFDVIKKTTIGIEDLKGLVIILGVGVGIALIVLIVEFGYSVLKQKKCEYSCN</sequence>
<keyword evidence="5" id="KW-0406">Ion transport</keyword>
<keyword evidence="9" id="KW-1071">Ligand-gated ion channel</keyword>